<comment type="similarity">
    <text evidence="3 13">Belongs to the FAD-dependent oxidoreductase 2 family. NadB subfamily.</text>
</comment>
<feature type="active site" description="Proton acceptor" evidence="12">
    <location>
        <position position="282"/>
    </location>
</feature>
<accession>A0A5J6LAL0</accession>
<evidence type="ECO:0000256" key="7">
    <source>
        <dbReference type="ARBA" id="ARBA00022642"/>
    </source>
</evidence>
<gene>
    <name evidence="17" type="primary">nadB</name>
    <name evidence="17" type="ORF">F5I99_02990</name>
</gene>
<reference evidence="17 18" key="1">
    <citation type="submission" date="2019-09" db="EMBL/GenBank/DDBJ databases">
        <title>Nitrincola iocasae sp. nov., a bacterium isolated from the sediment collected at a cold seep field in South China Sea.</title>
        <authorList>
            <person name="Zhang H."/>
            <person name="Wang H."/>
            <person name="Li C."/>
        </authorList>
    </citation>
    <scope>NUCLEOTIDE SEQUENCE [LARGE SCALE GENOMIC DNA]</scope>
    <source>
        <strain evidence="17 18">KXZD1103</strain>
    </source>
</reference>
<dbReference type="PIRSF" id="PIRSF000171">
    <property type="entry name" value="SDHA_APRA_LASPO"/>
    <property type="match status" value="1"/>
</dbReference>
<evidence type="ECO:0000256" key="10">
    <source>
        <dbReference type="ARBA" id="ARBA00048305"/>
    </source>
</evidence>
<evidence type="ECO:0000256" key="6">
    <source>
        <dbReference type="ARBA" id="ARBA00022630"/>
    </source>
</evidence>
<comment type="cofactor">
    <cofactor evidence="1 13">
        <name>FAD</name>
        <dbReference type="ChEBI" id="CHEBI:57692"/>
    </cofactor>
</comment>
<keyword evidence="6 13" id="KW-0285">Flavoprotein</keyword>
<evidence type="ECO:0000259" key="16">
    <source>
        <dbReference type="Pfam" id="PF02910"/>
    </source>
</evidence>
<comment type="subcellular location">
    <subcellularLocation>
        <location evidence="13">Cytoplasm</location>
    </subcellularLocation>
</comment>
<dbReference type="NCBIfam" id="TIGR00551">
    <property type="entry name" value="nadB"/>
    <property type="match status" value="1"/>
</dbReference>
<dbReference type="PANTHER" id="PTHR42716">
    <property type="entry name" value="L-ASPARTATE OXIDASE"/>
    <property type="match status" value="1"/>
</dbReference>
<name>A0A5J6LAL0_9GAMM</name>
<organism evidence="17 18">
    <name type="scientific">Nitrincola iocasae</name>
    <dbReference type="NCBI Taxonomy" id="2614693"/>
    <lineage>
        <taxon>Bacteria</taxon>
        <taxon>Pseudomonadati</taxon>
        <taxon>Pseudomonadota</taxon>
        <taxon>Gammaproteobacteria</taxon>
        <taxon>Oceanospirillales</taxon>
        <taxon>Oceanospirillaceae</taxon>
        <taxon>Nitrincola</taxon>
    </lineage>
</organism>
<dbReference type="GO" id="GO:0005737">
    <property type="term" value="C:cytoplasm"/>
    <property type="evidence" value="ECO:0007669"/>
    <property type="project" value="UniProtKB-SubCell"/>
</dbReference>
<evidence type="ECO:0000256" key="3">
    <source>
        <dbReference type="ARBA" id="ARBA00008562"/>
    </source>
</evidence>
<dbReference type="InterPro" id="IPR003953">
    <property type="entry name" value="FAD-dep_OxRdtase_2_FAD-bd"/>
</dbReference>
<evidence type="ECO:0000256" key="14">
    <source>
        <dbReference type="SAM" id="Coils"/>
    </source>
</evidence>
<dbReference type="Gene3D" id="3.90.700.10">
    <property type="entry name" value="Succinate dehydrogenase/fumarate reductase flavoprotein, catalytic domain"/>
    <property type="match status" value="1"/>
</dbReference>
<dbReference type="InterPro" id="IPR005288">
    <property type="entry name" value="NadB"/>
</dbReference>
<comment type="pathway">
    <text evidence="2 13">Cofactor biosynthesis; NAD(+) biosynthesis; iminoaspartate from L-aspartate (oxidase route): step 1/1.</text>
</comment>
<dbReference type="FunFam" id="3.90.700.10:FF:000002">
    <property type="entry name" value="L-aspartate oxidase"/>
    <property type="match status" value="1"/>
</dbReference>
<evidence type="ECO:0000256" key="4">
    <source>
        <dbReference type="ARBA" id="ARBA00012173"/>
    </source>
</evidence>
<dbReference type="FunFam" id="1.20.58.100:FF:000002">
    <property type="entry name" value="L-aspartate oxidase"/>
    <property type="match status" value="1"/>
</dbReference>
<dbReference type="InterPro" id="IPR036188">
    <property type="entry name" value="FAD/NAD-bd_sf"/>
</dbReference>
<keyword evidence="8 13" id="KW-0274">FAD</keyword>
<evidence type="ECO:0000256" key="8">
    <source>
        <dbReference type="ARBA" id="ARBA00022827"/>
    </source>
</evidence>
<dbReference type="Gene3D" id="3.50.50.60">
    <property type="entry name" value="FAD/NAD(P)-binding domain"/>
    <property type="match status" value="1"/>
</dbReference>
<dbReference type="Pfam" id="PF02910">
    <property type="entry name" value="Succ_DH_flav_C"/>
    <property type="match status" value="1"/>
</dbReference>
<evidence type="ECO:0000256" key="1">
    <source>
        <dbReference type="ARBA" id="ARBA00001974"/>
    </source>
</evidence>
<sequence length="553" mass="61175">MTEAKNYDVLVIGSGAAGLTLALQLADSARIAVLSKSTLQAGSTWLAQGGIAAVLDPEDNCDSHIQDTWDAGAHLSRIPAIEHTIRNGPQAIEWLIQQGVPFTRDQDGYHLTREGGHSHRRIIHAADATGRAVHEVLIRNTLTHDSIDIYEHHIAIDLITRRKLGLAGNRCIGAYVLNQTTGRVSAFKAPIVILATGGASKAYLYTSNNDGTTGDGIAMAWRAGCRIANMEFNQFHPTCLYHPRAKSFLITEAVRGEGGVLKLPDGSRFMHKFDSREELAPRDIVARAIDHEMKRLGCDCVYLDISHKPVAFIQEHFPTIYERCLEYGIDITREPIPVVPAAHYTCGGVISNEHGCTDIPGLYAIGETAFTGLHGANRLASNSLLECVVYGRSAALHILALPASELSISALTIPDWDESQVTDSDEDVIISHNWDELRRFMWDYVGIVRTTKRLERAKHRINLLKQEIAEYYSNYKIGRDLIELRNLATVAELIILCAMQRRESRGLHFTKDFPGQTVEASDTIITPLNFSWPDSVRCDGVSKSLSNDEIHSR</sequence>
<evidence type="ECO:0000313" key="17">
    <source>
        <dbReference type="EMBL" id="QEW05535.1"/>
    </source>
</evidence>
<keyword evidence="9 13" id="KW-0560">Oxidoreductase</keyword>
<evidence type="ECO:0000256" key="5">
    <source>
        <dbReference type="ARBA" id="ARBA00021901"/>
    </source>
</evidence>
<protein>
    <recommendedName>
        <fullName evidence="5 11">L-aspartate oxidase</fullName>
        <ecNumber evidence="4 11">1.4.3.16</ecNumber>
    </recommendedName>
</protein>
<keyword evidence="14" id="KW-0175">Coiled coil</keyword>
<dbReference type="SUPFAM" id="SSF56425">
    <property type="entry name" value="Succinate dehydrogenase/fumarate reductase flavoprotein, catalytic domain"/>
    <property type="match status" value="1"/>
</dbReference>
<dbReference type="SUPFAM" id="SSF46977">
    <property type="entry name" value="Succinate dehydrogenase/fumarate reductase flavoprotein C-terminal domain"/>
    <property type="match status" value="1"/>
</dbReference>
<comment type="function">
    <text evidence="13">Catalyzes the oxidation of L-aspartate to iminoaspartate.</text>
</comment>
<evidence type="ECO:0000259" key="15">
    <source>
        <dbReference type="Pfam" id="PF00890"/>
    </source>
</evidence>
<evidence type="ECO:0000256" key="2">
    <source>
        <dbReference type="ARBA" id="ARBA00004950"/>
    </source>
</evidence>
<keyword evidence="18" id="KW-1185">Reference proteome</keyword>
<dbReference type="PRINTS" id="PR00368">
    <property type="entry name" value="FADPNR"/>
</dbReference>
<dbReference type="UniPathway" id="UPA00253">
    <property type="reaction ID" value="UER00326"/>
</dbReference>
<dbReference type="SUPFAM" id="SSF51905">
    <property type="entry name" value="FAD/NAD(P)-binding domain"/>
    <property type="match status" value="1"/>
</dbReference>
<dbReference type="GO" id="GO:0034628">
    <property type="term" value="P:'de novo' NAD+ biosynthetic process from L-aspartate"/>
    <property type="evidence" value="ECO:0007669"/>
    <property type="project" value="TreeGrafter"/>
</dbReference>
<keyword evidence="7 13" id="KW-0662">Pyridine nucleotide biosynthesis</keyword>
<dbReference type="Gene3D" id="1.20.58.100">
    <property type="entry name" value="Fumarate reductase/succinate dehydrogenase flavoprotein-like, C-terminal domain"/>
    <property type="match status" value="1"/>
</dbReference>
<dbReference type="KEGG" id="nik:F5I99_02990"/>
<feature type="coiled-coil region" evidence="14">
    <location>
        <begin position="447"/>
        <end position="474"/>
    </location>
</feature>
<feature type="domain" description="FAD-dependent oxidoreductase 2 FAD-binding" evidence="15">
    <location>
        <begin position="8"/>
        <end position="384"/>
    </location>
</feature>
<dbReference type="InterPro" id="IPR027477">
    <property type="entry name" value="Succ_DH/fumarate_Rdtase_cat_sf"/>
</dbReference>
<dbReference type="RefSeq" id="WP_151053580.1">
    <property type="nucleotide sequence ID" value="NZ_CP044222.1"/>
</dbReference>
<dbReference type="Proteomes" id="UP000325606">
    <property type="component" value="Chromosome"/>
</dbReference>
<dbReference type="EC" id="1.4.3.16" evidence="4 11"/>
<evidence type="ECO:0000256" key="12">
    <source>
        <dbReference type="PIRSR" id="PIRSR000171-1"/>
    </source>
</evidence>
<dbReference type="AlphaFoldDB" id="A0A5J6LAL0"/>
<evidence type="ECO:0000313" key="18">
    <source>
        <dbReference type="Proteomes" id="UP000325606"/>
    </source>
</evidence>
<evidence type="ECO:0000256" key="9">
    <source>
        <dbReference type="ARBA" id="ARBA00023002"/>
    </source>
</evidence>
<evidence type="ECO:0000256" key="13">
    <source>
        <dbReference type="RuleBase" id="RU362049"/>
    </source>
</evidence>
<dbReference type="EMBL" id="CP044222">
    <property type="protein sequence ID" value="QEW05535.1"/>
    <property type="molecule type" value="Genomic_DNA"/>
</dbReference>
<dbReference type="PANTHER" id="PTHR42716:SF2">
    <property type="entry name" value="L-ASPARTATE OXIDASE, CHLOROPLASTIC"/>
    <property type="match status" value="1"/>
</dbReference>
<dbReference type="InterPro" id="IPR015939">
    <property type="entry name" value="Fum_Rdtase/Succ_DH_flav-like_C"/>
</dbReference>
<evidence type="ECO:0000256" key="11">
    <source>
        <dbReference type="NCBIfam" id="TIGR00551"/>
    </source>
</evidence>
<proteinExistence type="inferred from homology"/>
<dbReference type="GO" id="GO:0008734">
    <property type="term" value="F:L-aspartate oxidase activity"/>
    <property type="evidence" value="ECO:0007669"/>
    <property type="project" value="UniProtKB-UniRule"/>
</dbReference>
<comment type="catalytic activity">
    <reaction evidence="10">
        <text>L-aspartate + O2 = iminosuccinate + H2O2</text>
        <dbReference type="Rhea" id="RHEA:25876"/>
        <dbReference type="ChEBI" id="CHEBI:15379"/>
        <dbReference type="ChEBI" id="CHEBI:16240"/>
        <dbReference type="ChEBI" id="CHEBI:29991"/>
        <dbReference type="ChEBI" id="CHEBI:77875"/>
        <dbReference type="EC" id="1.4.3.16"/>
    </reaction>
    <physiologicalReaction direction="left-to-right" evidence="10">
        <dbReference type="Rhea" id="RHEA:25877"/>
    </physiologicalReaction>
</comment>
<dbReference type="Pfam" id="PF00890">
    <property type="entry name" value="FAD_binding_2"/>
    <property type="match status" value="1"/>
</dbReference>
<dbReference type="InterPro" id="IPR037099">
    <property type="entry name" value="Fum_R/Succ_DH_flav-like_C_sf"/>
</dbReference>
<dbReference type="NCBIfam" id="NF006567">
    <property type="entry name" value="PRK09077.1"/>
    <property type="match status" value="1"/>
</dbReference>
<feature type="domain" description="Fumarate reductase/succinate dehydrogenase flavoprotein-like C-terminal" evidence="16">
    <location>
        <begin position="435"/>
        <end position="515"/>
    </location>
</feature>